<dbReference type="RefSeq" id="WP_284374941.1">
    <property type="nucleotide sequence ID" value="NZ_BSNN01000001.1"/>
</dbReference>
<evidence type="ECO:0000256" key="4">
    <source>
        <dbReference type="SAM" id="SignalP"/>
    </source>
</evidence>
<dbReference type="Gene3D" id="3.40.50.1820">
    <property type="entry name" value="alpha/beta hydrolase"/>
    <property type="match status" value="1"/>
</dbReference>
<name>A0ABQ5VR70_9RHOB</name>
<proteinExistence type="predicted"/>
<keyword evidence="1" id="KW-0378">Hydrolase</keyword>
<feature type="domain" description="Serine aminopeptidase S33" evidence="5">
    <location>
        <begin position="81"/>
        <end position="195"/>
    </location>
</feature>
<sequence>MRYQTPISILLSFMIAAPAAIAQDYQTGMKELVILEKDGTRHLNGFLWYPTTEVENPVPAHGNVVWEPISVIPDAPLTTETHPLVLLSHGMFGNARNQAWLASALTKQGYIVAAIDHPGTSTFNRNADQRRSLWRRPQDISRTLDYLLDQPAFKSVIDPARIHMAGHSLGGFTAVALAGGRFDPDHFDGFCADNPADLVCTIFDRWNVAKSNTDRAAMQVDLRDDRIKSIAVFDLGGTQTFSPESLGQISTPMIVYGAPQDISGLDLDVESRALVTSLSQDIVQYHEPEGLAHFDFLGVCTAAALDILKEEEPDDIFVCEEGRQERRAAHQMIVENVAHFFEDQS</sequence>
<organism evidence="6 7">
    <name type="scientific">Amylibacter marinus</name>
    <dbReference type="NCBI Taxonomy" id="1475483"/>
    <lineage>
        <taxon>Bacteria</taxon>
        <taxon>Pseudomonadati</taxon>
        <taxon>Pseudomonadota</taxon>
        <taxon>Alphaproteobacteria</taxon>
        <taxon>Rhodobacterales</taxon>
        <taxon>Paracoccaceae</taxon>
        <taxon>Amylibacter</taxon>
    </lineage>
</organism>
<accession>A0ABQ5VR70</accession>
<keyword evidence="3" id="KW-0443">Lipid metabolism</keyword>
<dbReference type="PANTHER" id="PTHR10272">
    <property type="entry name" value="PLATELET-ACTIVATING FACTOR ACETYLHYDROLASE"/>
    <property type="match status" value="1"/>
</dbReference>
<evidence type="ECO:0000256" key="3">
    <source>
        <dbReference type="ARBA" id="ARBA00023098"/>
    </source>
</evidence>
<feature type="signal peptide" evidence="4">
    <location>
        <begin position="1"/>
        <end position="22"/>
    </location>
</feature>
<keyword evidence="2" id="KW-0442">Lipid degradation</keyword>
<evidence type="ECO:0000256" key="1">
    <source>
        <dbReference type="ARBA" id="ARBA00022801"/>
    </source>
</evidence>
<dbReference type="EMBL" id="BSNN01000001">
    <property type="protein sequence ID" value="GLQ33749.1"/>
    <property type="molecule type" value="Genomic_DNA"/>
</dbReference>
<dbReference type="PANTHER" id="PTHR10272:SF0">
    <property type="entry name" value="PLATELET-ACTIVATING FACTOR ACETYLHYDROLASE"/>
    <property type="match status" value="1"/>
</dbReference>
<reference evidence="7" key="1">
    <citation type="journal article" date="2019" name="Int. J. Syst. Evol. Microbiol.">
        <title>The Global Catalogue of Microorganisms (GCM) 10K type strain sequencing project: providing services to taxonomists for standard genome sequencing and annotation.</title>
        <authorList>
            <consortium name="The Broad Institute Genomics Platform"/>
            <consortium name="The Broad Institute Genome Sequencing Center for Infectious Disease"/>
            <person name="Wu L."/>
            <person name="Ma J."/>
        </authorList>
    </citation>
    <scope>NUCLEOTIDE SEQUENCE [LARGE SCALE GENOMIC DNA]</scope>
    <source>
        <strain evidence="7">NBRC 110140</strain>
    </source>
</reference>
<dbReference type="PIRSF" id="PIRSF031982">
    <property type="entry name" value="UCP031982_abhydr"/>
    <property type="match status" value="1"/>
</dbReference>
<keyword evidence="7" id="KW-1185">Reference proteome</keyword>
<evidence type="ECO:0000313" key="6">
    <source>
        <dbReference type="EMBL" id="GLQ33749.1"/>
    </source>
</evidence>
<dbReference type="Pfam" id="PF12146">
    <property type="entry name" value="Hydrolase_4"/>
    <property type="match status" value="1"/>
</dbReference>
<dbReference type="InterPro" id="IPR029058">
    <property type="entry name" value="AB_hydrolase_fold"/>
</dbReference>
<comment type="caution">
    <text evidence="6">The sequence shown here is derived from an EMBL/GenBank/DDBJ whole genome shotgun (WGS) entry which is preliminary data.</text>
</comment>
<dbReference type="Proteomes" id="UP001156694">
    <property type="component" value="Unassembled WGS sequence"/>
</dbReference>
<protein>
    <recommendedName>
        <fullName evidence="5">Serine aminopeptidase S33 domain-containing protein</fullName>
    </recommendedName>
</protein>
<feature type="chain" id="PRO_5045401117" description="Serine aminopeptidase S33 domain-containing protein" evidence="4">
    <location>
        <begin position="23"/>
        <end position="345"/>
    </location>
</feature>
<dbReference type="SUPFAM" id="SSF53474">
    <property type="entry name" value="alpha/beta-Hydrolases"/>
    <property type="match status" value="1"/>
</dbReference>
<keyword evidence="4" id="KW-0732">Signal</keyword>
<gene>
    <name evidence="6" type="ORF">GCM10007939_00320</name>
</gene>
<evidence type="ECO:0000259" key="5">
    <source>
        <dbReference type="Pfam" id="PF12146"/>
    </source>
</evidence>
<dbReference type="InterPro" id="IPR022742">
    <property type="entry name" value="Hydrolase_4"/>
</dbReference>
<evidence type="ECO:0000256" key="2">
    <source>
        <dbReference type="ARBA" id="ARBA00022963"/>
    </source>
</evidence>
<evidence type="ECO:0000313" key="7">
    <source>
        <dbReference type="Proteomes" id="UP001156694"/>
    </source>
</evidence>
<dbReference type="InterPro" id="IPR016986">
    <property type="entry name" value="UCP031982_abhydr"/>
</dbReference>